<dbReference type="AlphaFoldDB" id="X1JD43"/>
<keyword evidence="10" id="KW-0460">Magnesium</keyword>
<evidence type="ECO:0000313" key="13">
    <source>
        <dbReference type="EMBL" id="GAH91907.1"/>
    </source>
</evidence>
<keyword evidence="7" id="KW-0547">Nucleotide-binding</keyword>
<evidence type="ECO:0000256" key="4">
    <source>
        <dbReference type="ARBA" id="ARBA00017632"/>
    </source>
</evidence>
<comment type="cofactor">
    <cofactor evidence="1">
        <name>Mg(2+)</name>
        <dbReference type="ChEBI" id="CHEBI:18420"/>
    </cofactor>
</comment>
<dbReference type="SUPFAM" id="SSF54919">
    <property type="entry name" value="Nucleoside diphosphate kinase, NDK"/>
    <property type="match status" value="1"/>
</dbReference>
<dbReference type="GO" id="GO:0004550">
    <property type="term" value="F:nucleoside diphosphate kinase activity"/>
    <property type="evidence" value="ECO:0007669"/>
    <property type="project" value="UniProtKB-EC"/>
</dbReference>
<sequence>MRQQQSNPNEQRSLVLIKPDAIQRGLAGEIISRLERRGLKIVAMKMLQMDKTLAQRHYAIHKDKAFFNELVNFITSSPIIALVFQGKDAVEIIRQTMGETDPAKALPGTIRGDFGLDIEHNLIHGSDSAENASKEINLFFSAEEIFDYHKDIDRWVS</sequence>
<keyword evidence="11" id="KW-0546">Nucleotide metabolism</keyword>
<dbReference type="InterPro" id="IPR001564">
    <property type="entry name" value="Nucleoside_diP_kinase"/>
</dbReference>
<dbReference type="Pfam" id="PF00334">
    <property type="entry name" value="NDK"/>
    <property type="match status" value="1"/>
</dbReference>
<protein>
    <recommendedName>
        <fullName evidence="4">Nucleoside diphosphate kinase</fullName>
        <ecNumber evidence="3">2.7.4.6</ecNumber>
    </recommendedName>
</protein>
<dbReference type="InterPro" id="IPR034907">
    <property type="entry name" value="NDK-like_dom"/>
</dbReference>
<dbReference type="EC" id="2.7.4.6" evidence="3"/>
<evidence type="ECO:0000256" key="6">
    <source>
        <dbReference type="ARBA" id="ARBA00022723"/>
    </source>
</evidence>
<evidence type="ECO:0000256" key="3">
    <source>
        <dbReference type="ARBA" id="ARBA00012966"/>
    </source>
</evidence>
<evidence type="ECO:0000256" key="10">
    <source>
        <dbReference type="ARBA" id="ARBA00022842"/>
    </source>
</evidence>
<name>X1JD43_9ZZZZ</name>
<proteinExistence type="inferred from homology"/>
<evidence type="ECO:0000256" key="2">
    <source>
        <dbReference type="ARBA" id="ARBA00008142"/>
    </source>
</evidence>
<keyword evidence="8" id="KW-0418">Kinase</keyword>
<dbReference type="SMART" id="SM00562">
    <property type="entry name" value="NDK"/>
    <property type="match status" value="1"/>
</dbReference>
<dbReference type="Gene3D" id="3.30.70.141">
    <property type="entry name" value="Nucleoside diphosphate kinase-like domain"/>
    <property type="match status" value="1"/>
</dbReference>
<dbReference type="HAMAP" id="MF_00451">
    <property type="entry name" value="NDP_kinase"/>
    <property type="match status" value="1"/>
</dbReference>
<dbReference type="FunFam" id="3.30.70.141:FF:000003">
    <property type="entry name" value="Nucleoside diphosphate kinase"/>
    <property type="match status" value="1"/>
</dbReference>
<evidence type="ECO:0000256" key="1">
    <source>
        <dbReference type="ARBA" id="ARBA00001946"/>
    </source>
</evidence>
<dbReference type="EMBL" id="BARV01002432">
    <property type="protein sequence ID" value="GAH91907.1"/>
    <property type="molecule type" value="Genomic_DNA"/>
</dbReference>
<dbReference type="InterPro" id="IPR036850">
    <property type="entry name" value="NDK-like_dom_sf"/>
</dbReference>
<dbReference type="GO" id="GO:0046872">
    <property type="term" value="F:metal ion binding"/>
    <property type="evidence" value="ECO:0007669"/>
    <property type="project" value="UniProtKB-KW"/>
</dbReference>
<gene>
    <name evidence="13" type="ORF">S06H3_06283</name>
</gene>
<feature type="domain" description="Nucleoside diphosphate kinase-like" evidence="12">
    <location>
        <begin position="10"/>
        <end position="147"/>
    </location>
</feature>
<dbReference type="GO" id="GO:0006183">
    <property type="term" value="P:GTP biosynthetic process"/>
    <property type="evidence" value="ECO:0007669"/>
    <property type="project" value="InterPro"/>
</dbReference>
<comment type="caution">
    <text evidence="13">The sequence shown here is derived from an EMBL/GenBank/DDBJ whole genome shotgun (WGS) entry which is preliminary data.</text>
</comment>
<dbReference type="NCBIfam" id="NF001908">
    <property type="entry name" value="PRK00668.1"/>
    <property type="match status" value="1"/>
</dbReference>
<dbReference type="GO" id="GO:0006241">
    <property type="term" value="P:CTP biosynthetic process"/>
    <property type="evidence" value="ECO:0007669"/>
    <property type="project" value="InterPro"/>
</dbReference>
<evidence type="ECO:0000256" key="5">
    <source>
        <dbReference type="ARBA" id="ARBA00022679"/>
    </source>
</evidence>
<accession>X1JD43</accession>
<keyword evidence="5" id="KW-0808">Transferase</keyword>
<dbReference type="PROSITE" id="PS51374">
    <property type="entry name" value="NDPK_LIKE"/>
    <property type="match status" value="1"/>
</dbReference>
<keyword evidence="6" id="KW-0479">Metal-binding</keyword>
<dbReference type="PRINTS" id="PR01243">
    <property type="entry name" value="NUCDPKINASE"/>
</dbReference>
<keyword evidence="9" id="KW-0067">ATP-binding</keyword>
<dbReference type="PANTHER" id="PTHR11349">
    <property type="entry name" value="NUCLEOSIDE DIPHOSPHATE KINASE"/>
    <property type="match status" value="1"/>
</dbReference>
<evidence type="ECO:0000256" key="7">
    <source>
        <dbReference type="ARBA" id="ARBA00022741"/>
    </source>
</evidence>
<organism evidence="13">
    <name type="scientific">marine sediment metagenome</name>
    <dbReference type="NCBI Taxonomy" id="412755"/>
    <lineage>
        <taxon>unclassified sequences</taxon>
        <taxon>metagenomes</taxon>
        <taxon>ecological metagenomes</taxon>
    </lineage>
</organism>
<comment type="similarity">
    <text evidence="2">Belongs to the NDK family.</text>
</comment>
<dbReference type="GO" id="GO:0006228">
    <property type="term" value="P:UTP biosynthetic process"/>
    <property type="evidence" value="ECO:0007669"/>
    <property type="project" value="InterPro"/>
</dbReference>
<evidence type="ECO:0000256" key="8">
    <source>
        <dbReference type="ARBA" id="ARBA00022777"/>
    </source>
</evidence>
<evidence type="ECO:0000256" key="11">
    <source>
        <dbReference type="ARBA" id="ARBA00023080"/>
    </source>
</evidence>
<dbReference type="CDD" id="cd04413">
    <property type="entry name" value="NDPk_I"/>
    <property type="match status" value="1"/>
</dbReference>
<evidence type="ECO:0000256" key="9">
    <source>
        <dbReference type="ARBA" id="ARBA00022840"/>
    </source>
</evidence>
<dbReference type="GO" id="GO:0005524">
    <property type="term" value="F:ATP binding"/>
    <property type="evidence" value="ECO:0007669"/>
    <property type="project" value="UniProtKB-KW"/>
</dbReference>
<reference evidence="13" key="1">
    <citation type="journal article" date="2014" name="Front. Microbiol.">
        <title>High frequency of phylogenetically diverse reductive dehalogenase-homologous genes in deep subseafloor sedimentary metagenomes.</title>
        <authorList>
            <person name="Kawai M."/>
            <person name="Futagami T."/>
            <person name="Toyoda A."/>
            <person name="Takaki Y."/>
            <person name="Nishi S."/>
            <person name="Hori S."/>
            <person name="Arai W."/>
            <person name="Tsubouchi T."/>
            <person name="Morono Y."/>
            <person name="Uchiyama I."/>
            <person name="Ito T."/>
            <person name="Fujiyama A."/>
            <person name="Inagaki F."/>
            <person name="Takami H."/>
        </authorList>
    </citation>
    <scope>NUCLEOTIDE SEQUENCE</scope>
    <source>
        <strain evidence="13">Expedition CK06-06</strain>
    </source>
</reference>
<evidence type="ECO:0000259" key="12">
    <source>
        <dbReference type="SMART" id="SM00562"/>
    </source>
</evidence>